<dbReference type="Gene3D" id="3.40.50.150">
    <property type="entry name" value="Vaccinia Virus protein VP39"/>
    <property type="match status" value="1"/>
</dbReference>
<dbReference type="InterPro" id="IPR029063">
    <property type="entry name" value="SAM-dependent_MTases_sf"/>
</dbReference>
<proteinExistence type="predicted"/>
<sequence length="234" mass="26371">MMDNEHEVQTGNLFSEDTPKMPEGYYSGDKPNLNLPAFVEQHIKSRPYSTNEDYGIDSFSEPINAQREYDIFNMHAYWSKKAHEAIEQYIEHYTQPGDLVLDQFCGSGGTALSALSLGRKAIAIDRSPAATFISNGFCSSTDLPKLNEEYARLMQKVSSPISELYNSNCHICGSKAIIHYQVYSMTFQCLKCLRKTPLARCTPVDNSSNAYYCPYCGDIIKTSQEKTGYQLIET</sequence>
<protein>
    <submittedName>
        <fullName evidence="5">DNA methyltransferase</fullName>
    </submittedName>
</protein>
<dbReference type="Pfam" id="PF01555">
    <property type="entry name" value="N6_N4_Mtase"/>
    <property type="match status" value="1"/>
</dbReference>
<evidence type="ECO:0000256" key="2">
    <source>
        <dbReference type="ARBA" id="ARBA00022679"/>
    </source>
</evidence>
<name>A0AB38ZAD9_9CHLR</name>
<organism evidence="5 6">
    <name type="scientific">Dehalococcoides mccartyi</name>
    <dbReference type="NCBI Taxonomy" id="61435"/>
    <lineage>
        <taxon>Bacteria</taxon>
        <taxon>Bacillati</taxon>
        <taxon>Chloroflexota</taxon>
        <taxon>Dehalococcoidia</taxon>
        <taxon>Dehalococcoidales</taxon>
        <taxon>Dehalococcoidaceae</taxon>
        <taxon>Dehalococcoides</taxon>
    </lineage>
</organism>
<accession>A0AB38ZAD9</accession>
<dbReference type="Proteomes" id="UP001327986">
    <property type="component" value="Chromosome"/>
</dbReference>
<dbReference type="GO" id="GO:0008170">
    <property type="term" value="F:N-methyltransferase activity"/>
    <property type="evidence" value="ECO:0007669"/>
    <property type="project" value="InterPro"/>
</dbReference>
<dbReference type="RefSeq" id="WP_324665132.1">
    <property type="nucleotide sequence ID" value="NZ_CP141531.1"/>
</dbReference>
<gene>
    <name evidence="5" type="ORF">VLL09_01320</name>
</gene>
<dbReference type="GO" id="GO:0003677">
    <property type="term" value="F:DNA binding"/>
    <property type="evidence" value="ECO:0007669"/>
    <property type="project" value="InterPro"/>
</dbReference>
<dbReference type="AlphaFoldDB" id="A0AB38ZAD9"/>
<feature type="region of interest" description="Disordered" evidence="3">
    <location>
        <begin position="1"/>
        <end position="24"/>
    </location>
</feature>
<evidence type="ECO:0000256" key="1">
    <source>
        <dbReference type="ARBA" id="ARBA00022603"/>
    </source>
</evidence>
<keyword evidence="2" id="KW-0808">Transferase</keyword>
<reference evidence="5" key="1">
    <citation type="submission" date="2023-12" db="EMBL/GenBank/DDBJ databases">
        <title>Isolation of organohalide respiring bacteria Dehalococcoides mccartyi strain GPTCE1 in groundwater collected near a chemical plant in Suzhou, China.</title>
        <authorList>
            <person name="Liu G."/>
        </authorList>
    </citation>
    <scope>NUCLEOTIDE SEQUENCE</scope>
    <source>
        <strain evidence="5">GPTCE1</strain>
    </source>
</reference>
<dbReference type="SUPFAM" id="SSF53335">
    <property type="entry name" value="S-adenosyl-L-methionine-dependent methyltransferases"/>
    <property type="match status" value="1"/>
</dbReference>
<feature type="domain" description="DNA methylase N-4/N-6" evidence="4">
    <location>
        <begin position="75"/>
        <end position="128"/>
    </location>
</feature>
<keyword evidence="1 5" id="KW-0489">Methyltransferase</keyword>
<evidence type="ECO:0000256" key="3">
    <source>
        <dbReference type="SAM" id="MobiDB-lite"/>
    </source>
</evidence>
<evidence type="ECO:0000313" key="5">
    <source>
        <dbReference type="EMBL" id="WRO07560.1"/>
    </source>
</evidence>
<dbReference type="EMBL" id="CP141531">
    <property type="protein sequence ID" value="WRO07560.1"/>
    <property type="molecule type" value="Genomic_DNA"/>
</dbReference>
<evidence type="ECO:0000259" key="4">
    <source>
        <dbReference type="Pfam" id="PF01555"/>
    </source>
</evidence>
<dbReference type="GO" id="GO:0032259">
    <property type="term" value="P:methylation"/>
    <property type="evidence" value="ECO:0007669"/>
    <property type="project" value="UniProtKB-KW"/>
</dbReference>
<evidence type="ECO:0000313" key="6">
    <source>
        <dbReference type="Proteomes" id="UP001327986"/>
    </source>
</evidence>
<dbReference type="InterPro" id="IPR002941">
    <property type="entry name" value="DNA_methylase_N4/N6"/>
</dbReference>